<feature type="transmembrane region" description="Helical" evidence="1">
    <location>
        <begin position="44"/>
        <end position="72"/>
    </location>
</feature>
<dbReference type="Pfam" id="PF11188">
    <property type="entry name" value="DUF2975"/>
    <property type="match status" value="1"/>
</dbReference>
<feature type="transmembrane region" description="Helical" evidence="1">
    <location>
        <begin position="93"/>
        <end position="113"/>
    </location>
</feature>
<name>A0ABT9TZP4_PAEHA</name>
<keyword evidence="1" id="KW-1133">Transmembrane helix</keyword>
<evidence type="ECO:0000313" key="3">
    <source>
        <dbReference type="Proteomes" id="UP001229346"/>
    </source>
</evidence>
<feature type="transmembrane region" description="Helical" evidence="1">
    <location>
        <begin position="119"/>
        <end position="141"/>
    </location>
</feature>
<dbReference type="EMBL" id="JAUSSU010000003">
    <property type="protein sequence ID" value="MDQ0112482.1"/>
    <property type="molecule type" value="Genomic_DNA"/>
</dbReference>
<keyword evidence="1" id="KW-0812">Transmembrane</keyword>
<feature type="transmembrane region" description="Helical" evidence="1">
    <location>
        <begin position="12"/>
        <end position="32"/>
    </location>
</feature>
<dbReference type="Proteomes" id="UP001229346">
    <property type="component" value="Unassembled WGS sequence"/>
</dbReference>
<protein>
    <submittedName>
        <fullName evidence="2">O-antigen/teichoic acid export membrane protein</fullName>
    </submittedName>
</protein>
<accession>A0ABT9TZP4</accession>
<gene>
    <name evidence="2" type="ORF">J2T15_001917</name>
</gene>
<evidence type="ECO:0000313" key="2">
    <source>
        <dbReference type="EMBL" id="MDQ0112482.1"/>
    </source>
</evidence>
<keyword evidence="3" id="KW-1185">Reference proteome</keyword>
<organism evidence="2 3">
    <name type="scientific">Paenibacillus harenae</name>
    <dbReference type="NCBI Taxonomy" id="306543"/>
    <lineage>
        <taxon>Bacteria</taxon>
        <taxon>Bacillati</taxon>
        <taxon>Bacillota</taxon>
        <taxon>Bacilli</taxon>
        <taxon>Bacillales</taxon>
        <taxon>Paenibacillaceae</taxon>
        <taxon>Paenibacillus</taxon>
    </lineage>
</organism>
<dbReference type="InterPro" id="IPR021354">
    <property type="entry name" value="DUF2975"/>
</dbReference>
<evidence type="ECO:0000256" key="1">
    <source>
        <dbReference type="SAM" id="Phobius"/>
    </source>
</evidence>
<keyword evidence="1" id="KW-0472">Membrane</keyword>
<proteinExistence type="predicted"/>
<sequence length="159" mass="17407">MKRGSTFFLKGVVVLLGLGALAVCIFLLPWIASGDAEAHPEDSYLQYPFLVCSYLLSIPFFAALVQTLKLLSYIDRGHAFSESSVRALKSIKYCGITIGVFIALGELFVILFIDDDITHIITLGVLFIFASSVIASFAAVLQKVLRDAIRIKSENDLTV</sequence>
<dbReference type="RefSeq" id="WP_307203353.1">
    <property type="nucleotide sequence ID" value="NZ_JAUSSU010000003.1"/>
</dbReference>
<reference evidence="2 3" key="1">
    <citation type="submission" date="2023-07" db="EMBL/GenBank/DDBJ databases">
        <title>Sorghum-associated microbial communities from plants grown in Nebraska, USA.</title>
        <authorList>
            <person name="Schachtman D."/>
        </authorList>
    </citation>
    <scope>NUCLEOTIDE SEQUENCE [LARGE SCALE GENOMIC DNA]</scope>
    <source>
        <strain evidence="2 3">CC482</strain>
    </source>
</reference>
<comment type="caution">
    <text evidence="2">The sequence shown here is derived from an EMBL/GenBank/DDBJ whole genome shotgun (WGS) entry which is preliminary data.</text>
</comment>